<dbReference type="EMBL" id="MDYQ01000099">
    <property type="protein sequence ID" value="PRP82629.1"/>
    <property type="molecule type" value="Genomic_DNA"/>
</dbReference>
<name>A0A2P6NFA1_9EUKA</name>
<dbReference type="SUPFAM" id="SSF53795">
    <property type="entry name" value="PEP carboxykinase-like"/>
    <property type="match status" value="1"/>
</dbReference>
<evidence type="ECO:0000313" key="6">
    <source>
        <dbReference type="Proteomes" id="UP000241769"/>
    </source>
</evidence>
<dbReference type="PANTHER" id="PTHR12169">
    <property type="entry name" value="ATPASE N2B"/>
    <property type="match status" value="1"/>
</dbReference>
<dbReference type="InterPro" id="IPR005654">
    <property type="entry name" value="ATPase_AFG1-like"/>
</dbReference>
<comment type="similarity">
    <text evidence="1">Belongs to the AFG1 ATPase family.</text>
</comment>
<dbReference type="GO" id="GO:0004612">
    <property type="term" value="F:phosphoenolpyruvate carboxykinase (ATP) activity"/>
    <property type="evidence" value="ECO:0007669"/>
    <property type="project" value="InterPro"/>
</dbReference>
<dbReference type="Gene3D" id="3.40.50.300">
    <property type="entry name" value="P-loop containing nucleotide triphosphate hydrolases"/>
    <property type="match status" value="1"/>
</dbReference>
<dbReference type="SMART" id="SM00382">
    <property type="entry name" value="AAA"/>
    <property type="match status" value="1"/>
</dbReference>
<dbReference type="AlphaFoldDB" id="A0A2P6NFA1"/>
<keyword evidence="6" id="KW-1185">Reference proteome</keyword>
<dbReference type="PANTHER" id="PTHR12169:SF2">
    <property type="entry name" value="AFG1P"/>
    <property type="match status" value="1"/>
</dbReference>
<gene>
    <name evidence="5" type="ORF">PROFUN_09740</name>
</gene>
<dbReference type="Gene3D" id="3.90.228.20">
    <property type="match status" value="1"/>
</dbReference>
<dbReference type="NCBIfam" id="NF040713">
    <property type="entry name" value="ZapE"/>
    <property type="match status" value="1"/>
</dbReference>
<dbReference type="InterPro" id="IPR027417">
    <property type="entry name" value="P-loop_NTPase"/>
</dbReference>
<dbReference type="GO" id="GO:0016887">
    <property type="term" value="F:ATP hydrolysis activity"/>
    <property type="evidence" value="ECO:0007669"/>
    <property type="project" value="InterPro"/>
</dbReference>
<keyword evidence="2" id="KW-0547">Nucleotide-binding</keyword>
<dbReference type="GO" id="GO:0005524">
    <property type="term" value="F:ATP binding"/>
    <property type="evidence" value="ECO:0007669"/>
    <property type="project" value="UniProtKB-KW"/>
</dbReference>
<proteinExistence type="inferred from homology"/>
<dbReference type="Pfam" id="PF03969">
    <property type="entry name" value="AFG1_ATPase"/>
    <property type="match status" value="1"/>
</dbReference>
<evidence type="ECO:0000256" key="2">
    <source>
        <dbReference type="ARBA" id="ARBA00022741"/>
    </source>
</evidence>
<protein>
    <recommendedName>
        <fullName evidence="4">AAA+ ATPase domain-containing protein</fullName>
    </recommendedName>
</protein>
<dbReference type="InterPro" id="IPR013035">
    <property type="entry name" value="PEP_carboxykinase_C"/>
</dbReference>
<dbReference type="FunCoup" id="A0A2P6NFA1">
    <property type="interactions" value="23"/>
</dbReference>
<feature type="domain" description="AAA+ ATPase" evidence="4">
    <location>
        <begin position="78"/>
        <end position="229"/>
    </location>
</feature>
<dbReference type="Proteomes" id="UP000241769">
    <property type="component" value="Unassembled WGS sequence"/>
</dbReference>
<accession>A0A2P6NFA1</accession>
<dbReference type="Pfam" id="PF01293">
    <property type="entry name" value="PEPCK_ATP"/>
    <property type="match status" value="1"/>
</dbReference>
<organism evidence="5 6">
    <name type="scientific">Planoprotostelium fungivorum</name>
    <dbReference type="NCBI Taxonomy" id="1890364"/>
    <lineage>
        <taxon>Eukaryota</taxon>
        <taxon>Amoebozoa</taxon>
        <taxon>Evosea</taxon>
        <taxon>Variosea</taxon>
        <taxon>Cavosteliida</taxon>
        <taxon>Cavosteliaceae</taxon>
        <taxon>Planoprotostelium</taxon>
    </lineage>
</organism>
<reference evidence="5 6" key="1">
    <citation type="journal article" date="2018" name="Genome Biol. Evol.">
        <title>Multiple Roots of Fruiting Body Formation in Amoebozoa.</title>
        <authorList>
            <person name="Hillmann F."/>
            <person name="Forbes G."/>
            <person name="Novohradska S."/>
            <person name="Ferling I."/>
            <person name="Riege K."/>
            <person name="Groth M."/>
            <person name="Westermann M."/>
            <person name="Marz M."/>
            <person name="Spaller T."/>
            <person name="Winckler T."/>
            <person name="Schaap P."/>
            <person name="Glockner G."/>
        </authorList>
    </citation>
    <scope>NUCLEOTIDE SEQUENCE [LARGE SCALE GENOMIC DNA]</scope>
    <source>
        <strain evidence="5 6">Jena</strain>
    </source>
</reference>
<evidence type="ECO:0000256" key="1">
    <source>
        <dbReference type="ARBA" id="ARBA00010322"/>
    </source>
</evidence>
<dbReference type="OrthoDB" id="68755at2759"/>
<dbReference type="SUPFAM" id="SSF52540">
    <property type="entry name" value="P-loop containing nucleoside triphosphate hydrolases"/>
    <property type="match status" value="1"/>
</dbReference>
<keyword evidence="3" id="KW-0067">ATP-binding</keyword>
<dbReference type="InParanoid" id="A0A2P6NFA1"/>
<dbReference type="InterPro" id="IPR003593">
    <property type="entry name" value="AAA+_ATPase"/>
</dbReference>
<evidence type="ECO:0000259" key="4">
    <source>
        <dbReference type="SMART" id="SM00382"/>
    </source>
</evidence>
<evidence type="ECO:0000256" key="3">
    <source>
        <dbReference type="ARBA" id="ARBA00022840"/>
    </source>
</evidence>
<dbReference type="InterPro" id="IPR001272">
    <property type="entry name" value="PEP_carboxykinase_ATP"/>
</dbReference>
<comment type="caution">
    <text evidence="5">The sequence shown here is derived from an EMBL/GenBank/DDBJ whole genome shotgun (WGS) entry which is preliminary data.</text>
</comment>
<evidence type="ECO:0000313" key="5">
    <source>
        <dbReference type="EMBL" id="PRP82629.1"/>
    </source>
</evidence>
<dbReference type="GO" id="GO:0005739">
    <property type="term" value="C:mitochondrion"/>
    <property type="evidence" value="ECO:0007669"/>
    <property type="project" value="TreeGrafter"/>
</dbReference>
<sequence length="919" mass="102650">MISLRNLRPNVIAHTSWNRTSLCLSSRHFASGKESTGVIQTDLSSTWGGELEKDLAQKKVAKSLDTLLDQLKNKSRRTKKGLYIYGPVGTGKTMLMKMFINRAKELAPSRLVHYDQFMEDIQNRMWQSRKDSQRSLKGPELMKKIAGDMADEHSVLCLDEIQMQDVGEFNPLDDLTSQTTASAILMRQVLEEMMNRKDFCLVSTSNLNVEDLCSKGLHAHRIGDFKNVLSKKLKVVALDSKDYRTGLSTTEKPEHRVFFSPNNTENQKQIERLFQELSQYEMVREDTLIDLSTFSMAVPRMGTMKDGRHIAWFDFDDLCNNKLGASDYIIIAKQFAAVFILNVPKLTNQKSDQAKRFISLIDQLYLRDVKVACTMEVPLDSLFQIERLGEQEFDQSLELAEDQLNLKAKTIAESNVWHADNVKAGLSLAAIFEGGKAEEFAAIRTRSRLNEMSGTMYWKDLLTKPKTTEDQINYQSDDWYTTDRLGNDLALKSALSAHRVSPRKESFRNLHHRGLLQFATDKFDSKTKTLHREPAVDSLPFHVLNAGTSNPKLEAEYKKVFPEARLKIGRANLFTRDGAVGAHHWAEVPLRVMTDSPSLDLALSHLLPSVPLRTPKEQPIQLLVYIATALKNNHLGDKDSYAVFDAKNGRLLIVGDVSASAAREAIMQAASAVYSKNTQDGLLVNADTVNVGGKNLLVFGNDLLHKQKEYGLELVSPHNTFWTSKGIVRALSGVTRLSTAQPAGYSLVEKQKEGEKVTQPVKASSTAEKPAAIVFLTEDKKGALPTVSKLNRNQSLQYFLAGYNGSEFTPFFGNTYSSINPSEVMERFKELQQQVGENVYVINIGGPKPLTPAEIGKILSSVSDGSASKAPTSEGFNLMMPISSLPGFKKITTEGKSESAKLEEELKQFISKNFPSVQL</sequence>
<dbReference type="GO" id="GO:0006094">
    <property type="term" value="P:gluconeogenesis"/>
    <property type="evidence" value="ECO:0007669"/>
    <property type="project" value="InterPro"/>
</dbReference>